<evidence type="ECO:0000256" key="9">
    <source>
        <dbReference type="ARBA" id="ARBA00023315"/>
    </source>
</evidence>
<evidence type="ECO:0000313" key="16">
    <source>
        <dbReference type="Proteomes" id="UP000245699"/>
    </source>
</evidence>
<evidence type="ECO:0000256" key="14">
    <source>
        <dbReference type="SAM" id="Phobius"/>
    </source>
</evidence>
<evidence type="ECO:0000256" key="2">
    <source>
        <dbReference type="ARBA" id="ARBA00005189"/>
    </source>
</evidence>
<proteinExistence type="inferred from homology"/>
<dbReference type="AlphaFoldDB" id="A0A2T9YGS8"/>
<comment type="caution">
    <text evidence="15">The sequence shown here is derived from an EMBL/GenBank/DDBJ whole genome shotgun (WGS) entry which is preliminary data.</text>
</comment>
<feature type="transmembrane region" description="Helical" evidence="14">
    <location>
        <begin position="343"/>
        <end position="362"/>
    </location>
</feature>
<dbReference type="OrthoDB" id="10039049at2759"/>
<keyword evidence="6 11" id="KW-0256">Endoplasmic reticulum</keyword>
<keyword evidence="8 11" id="KW-0472">Membrane</keyword>
<feature type="transmembrane region" description="Helical" evidence="14">
    <location>
        <begin position="58"/>
        <end position="80"/>
    </location>
</feature>
<comment type="function">
    <text evidence="10">Sterol O-acyltransferase that catalyzes the formation of stery esters.</text>
</comment>
<comment type="subcellular location">
    <subcellularLocation>
        <location evidence="1 11">Endoplasmic reticulum membrane</location>
        <topology evidence="1 11">Multi-pass membrane protein</topology>
    </subcellularLocation>
</comment>
<evidence type="ECO:0000256" key="13">
    <source>
        <dbReference type="SAM" id="MobiDB-lite"/>
    </source>
</evidence>
<dbReference type="Proteomes" id="UP000245699">
    <property type="component" value="Unassembled WGS sequence"/>
</dbReference>
<dbReference type="GO" id="GO:0005789">
    <property type="term" value="C:endoplasmic reticulum membrane"/>
    <property type="evidence" value="ECO:0007669"/>
    <property type="project" value="UniProtKB-SubCell"/>
</dbReference>
<dbReference type="GO" id="GO:0004144">
    <property type="term" value="F:diacylglycerol O-acyltransferase activity"/>
    <property type="evidence" value="ECO:0007669"/>
    <property type="project" value="TreeGrafter"/>
</dbReference>
<feature type="region of interest" description="Disordered" evidence="13">
    <location>
        <begin position="1"/>
        <end position="25"/>
    </location>
</feature>
<accession>A0A2T9YGS8</accession>
<keyword evidence="4 11" id="KW-0808">Transferase</keyword>
<dbReference type="PANTHER" id="PTHR10408:SF7">
    <property type="entry name" value="DIACYLGLYCEROL O-ACYLTRANSFERASE 1"/>
    <property type="match status" value="1"/>
</dbReference>
<dbReference type="GO" id="GO:0019432">
    <property type="term" value="P:triglyceride biosynthetic process"/>
    <property type="evidence" value="ECO:0007669"/>
    <property type="project" value="TreeGrafter"/>
</dbReference>
<evidence type="ECO:0000256" key="3">
    <source>
        <dbReference type="ARBA" id="ARBA00009010"/>
    </source>
</evidence>
<keyword evidence="9 11" id="KW-0012">Acyltransferase</keyword>
<keyword evidence="7 14" id="KW-1133">Transmembrane helix</keyword>
<feature type="transmembrane region" description="Helical" evidence="14">
    <location>
        <begin position="450"/>
        <end position="470"/>
    </location>
</feature>
<evidence type="ECO:0000256" key="10">
    <source>
        <dbReference type="ARBA" id="ARBA00023568"/>
    </source>
</evidence>
<keyword evidence="5 14" id="KW-0812">Transmembrane</keyword>
<evidence type="ECO:0000256" key="4">
    <source>
        <dbReference type="ARBA" id="ARBA00022679"/>
    </source>
</evidence>
<evidence type="ECO:0000256" key="12">
    <source>
        <dbReference type="PIRSR" id="PIRSR000439-1"/>
    </source>
</evidence>
<organism evidence="15 16">
    <name type="scientific">Furculomyces boomerangus</name>
    <dbReference type="NCBI Taxonomy" id="61424"/>
    <lineage>
        <taxon>Eukaryota</taxon>
        <taxon>Fungi</taxon>
        <taxon>Fungi incertae sedis</taxon>
        <taxon>Zoopagomycota</taxon>
        <taxon>Kickxellomycotina</taxon>
        <taxon>Harpellomycetes</taxon>
        <taxon>Harpellales</taxon>
        <taxon>Harpellaceae</taxon>
        <taxon>Furculomyces</taxon>
    </lineage>
</organism>
<dbReference type="Pfam" id="PF03062">
    <property type="entry name" value="MBOAT"/>
    <property type="match status" value="1"/>
</dbReference>
<feature type="transmembrane region" description="Helical" evidence="14">
    <location>
        <begin position="188"/>
        <end position="206"/>
    </location>
</feature>
<evidence type="ECO:0000256" key="7">
    <source>
        <dbReference type="ARBA" id="ARBA00022989"/>
    </source>
</evidence>
<feature type="compositionally biased region" description="Low complexity" evidence="13">
    <location>
        <begin position="11"/>
        <end position="21"/>
    </location>
</feature>
<dbReference type="PANTHER" id="PTHR10408">
    <property type="entry name" value="STEROL O-ACYLTRANSFERASE"/>
    <property type="match status" value="1"/>
</dbReference>
<evidence type="ECO:0000256" key="5">
    <source>
        <dbReference type="ARBA" id="ARBA00022692"/>
    </source>
</evidence>
<dbReference type="EMBL" id="MBFT01000411">
    <property type="protein sequence ID" value="PVU91541.1"/>
    <property type="molecule type" value="Genomic_DNA"/>
</dbReference>
<evidence type="ECO:0000313" key="15">
    <source>
        <dbReference type="EMBL" id="PVU91541.1"/>
    </source>
</evidence>
<evidence type="ECO:0000256" key="11">
    <source>
        <dbReference type="PIRNR" id="PIRNR000439"/>
    </source>
</evidence>
<evidence type="ECO:0000256" key="6">
    <source>
        <dbReference type="ARBA" id="ARBA00022824"/>
    </source>
</evidence>
<sequence>MNDSKNEQQAEQTSSSITSSEKSIKQKKVIKKAKNYPQAQIIHREGSTSLLDVDGPPVSFSGLVNLAMLLLGGMMIRLILENYLKYGILVTLPGFDITNTDLYYAVSSILILCTNLTITFQIEKSSADHAKSVLRERKEAIEQNKEYKDILETVVNYDKIVLIKQFSNLFFSLAIPSVLVYNNIHNPIFGTMVMMSSVIVALKIYSYTVTNLDLRRAYICDDSTLENDILINTKFKNACLVHEKRNDIQVINRDRIDYTIAYPNNIALPNILYFLAAPTLCYQPSYPRSEKPIRWKFVAKRTGELLFALTLTYVSIQQYGFPTLINSMKAIETNNQAWVSERVLKLSVVVSILWLIGFYAFFHSWLNIIAELLGFADRRFYLAWWNSSDLGVYWREWNLPIHNFCKRHIMVPITSPPFNLNFDLGVFVTFFISAVLHELLFGIPTRSLKLYSFWGMLFQLPLIKLTEMVSKSRGPRTNLGNSLFWIFFCIIGQPLLVLRYYYNWVQNNREIGL</sequence>
<dbReference type="InterPro" id="IPR014371">
    <property type="entry name" value="Oat_ACAT_DAG_ARE"/>
</dbReference>
<comment type="pathway">
    <text evidence="2">Lipid metabolism.</text>
</comment>
<comment type="similarity">
    <text evidence="3 11">Belongs to the membrane-bound acyltransferase family. Sterol o-acyltransferase subfamily.</text>
</comment>
<gene>
    <name evidence="15" type="ORF">BB559_004080</name>
</gene>
<evidence type="ECO:0000256" key="1">
    <source>
        <dbReference type="ARBA" id="ARBA00004477"/>
    </source>
</evidence>
<keyword evidence="16" id="KW-1185">Reference proteome</keyword>
<dbReference type="InterPro" id="IPR004299">
    <property type="entry name" value="MBOAT_fam"/>
</dbReference>
<dbReference type="PIRSF" id="PIRSF000439">
    <property type="entry name" value="Oat_ACAT_DAG_ARE"/>
    <property type="match status" value="1"/>
</dbReference>
<feature type="transmembrane region" description="Helical" evidence="14">
    <location>
        <begin position="482"/>
        <end position="502"/>
    </location>
</feature>
<feature type="active site" evidence="12">
    <location>
        <position position="437"/>
    </location>
</feature>
<feature type="transmembrane region" description="Helical" evidence="14">
    <location>
        <begin position="424"/>
        <end position="443"/>
    </location>
</feature>
<dbReference type="STRING" id="61424.A0A2T9YGS8"/>
<evidence type="ECO:0000256" key="8">
    <source>
        <dbReference type="ARBA" id="ARBA00023136"/>
    </source>
</evidence>
<name>A0A2T9YGS8_9FUNG</name>
<reference evidence="15 16" key="1">
    <citation type="journal article" date="2018" name="MBio">
        <title>Comparative Genomics Reveals the Core Gene Toolbox for the Fungus-Insect Symbiosis.</title>
        <authorList>
            <person name="Wang Y."/>
            <person name="Stata M."/>
            <person name="Wang W."/>
            <person name="Stajich J.E."/>
            <person name="White M.M."/>
            <person name="Moncalvo J.M."/>
        </authorList>
    </citation>
    <scope>NUCLEOTIDE SEQUENCE [LARGE SCALE GENOMIC DNA]</scope>
    <source>
        <strain evidence="15 16">AUS-77-4</strain>
    </source>
</reference>
<protein>
    <recommendedName>
        <fullName evidence="11">O-acyltransferase</fullName>
    </recommendedName>
</protein>